<evidence type="ECO:0000313" key="4">
    <source>
        <dbReference type="Proteomes" id="UP000389128"/>
    </source>
</evidence>
<dbReference type="EMBL" id="SDKK01000002">
    <property type="protein sequence ID" value="TYC61615.1"/>
    <property type="molecule type" value="Genomic_DNA"/>
</dbReference>
<dbReference type="Pfam" id="PF05598">
    <property type="entry name" value="DUF772"/>
    <property type="match status" value="1"/>
</dbReference>
<comment type="caution">
    <text evidence="3">The sequence shown here is derived from an EMBL/GenBank/DDBJ whole genome shotgun (WGS) entry which is preliminary data.</text>
</comment>
<feature type="domain" description="Transposase IS4-like" evidence="1">
    <location>
        <begin position="298"/>
        <end position="436"/>
    </location>
</feature>
<dbReference type="PANTHER" id="PTHR33803:SF3">
    <property type="entry name" value="BLL1974 PROTEIN"/>
    <property type="match status" value="1"/>
</dbReference>
<dbReference type="Pfam" id="PF01609">
    <property type="entry name" value="DDE_Tnp_1"/>
    <property type="match status" value="1"/>
</dbReference>
<proteinExistence type="predicted"/>
<reference evidence="3 4" key="1">
    <citation type="submission" date="2019-01" db="EMBL/GenBank/DDBJ databases">
        <title>Zoogloea oleivorans genome sequencing and assembly.</title>
        <authorList>
            <person name="Tancsics A."/>
            <person name="Farkas M."/>
            <person name="Kriszt B."/>
            <person name="Maroti G."/>
            <person name="Horvath B."/>
        </authorList>
    </citation>
    <scope>NUCLEOTIDE SEQUENCE [LARGE SCALE GENOMIC DNA]</scope>
    <source>
        <strain evidence="3 4">Buc</strain>
    </source>
</reference>
<gene>
    <name evidence="3" type="ORF">ETQ85_02870</name>
</gene>
<keyword evidence="4" id="KW-1185">Reference proteome</keyword>
<sequence>MTTPDFFRARLDAMIDLRHPLAVLATRMPWDEIESALAPCFARKDRQGRPIEGLDLFGPTLQVAGAGTSPAGRPRLPIRLMVGLLYLKHAFGESDETVVQRWAENPYWQFFCGGEYFETRLPCDPSGLTRFRRALGDAGVEELLAKTIETAVSLKAIAPKDLERVIVDSTVQEKAIAFPTDSRLLDVARRKLVLIAKRAGLVLRQTFEKEGRSLKRRAGGYAHAKQYRRLRRVLKRQRTILGRVMRDLERHLPTLADGMKEIATLWLERARRIHTQRPKDKNKLYALHAPEVECIGKGKARQPYEFGVKVGIATTEKGNLIVGARAFPGNPYDGHTLAEQIEQATILMQDVKGAPKPHTAIVDLGYRGVEVPGVEIIHRGRIKSLSAQARRLLKRRQAVEPVIGHLKDDCGLRRNWLKGSEGDVLHPVLCAAGYNLRWLMRAVARLGLKALFALWLLVGMLGRVLSDNAARPSGWRLEAAN</sequence>
<dbReference type="RefSeq" id="WP_148577571.1">
    <property type="nucleotide sequence ID" value="NZ_SDKK01000002.1"/>
</dbReference>
<dbReference type="InterPro" id="IPR008490">
    <property type="entry name" value="Transposase_InsH_N"/>
</dbReference>
<feature type="domain" description="Transposase InsH N-terminal" evidence="2">
    <location>
        <begin position="70"/>
        <end position="133"/>
    </location>
</feature>
<dbReference type="OrthoDB" id="9762730at2"/>
<name>A0A6C2D7H2_9RHOO</name>
<accession>A0A6C2D7H2</accession>
<dbReference type="AlphaFoldDB" id="A0A6C2D7H2"/>
<dbReference type="InterPro" id="IPR047710">
    <property type="entry name" value="Transpos_IS5-like"/>
</dbReference>
<protein>
    <submittedName>
        <fullName evidence="3">IS5 family transposase</fullName>
    </submittedName>
</protein>
<dbReference type="PANTHER" id="PTHR33803">
    <property type="entry name" value="IS1478 TRANSPOSASE"/>
    <property type="match status" value="1"/>
</dbReference>
<evidence type="ECO:0000259" key="2">
    <source>
        <dbReference type="Pfam" id="PF05598"/>
    </source>
</evidence>
<organism evidence="3 4">
    <name type="scientific">Zoogloea oleivorans</name>
    <dbReference type="NCBI Taxonomy" id="1552750"/>
    <lineage>
        <taxon>Bacteria</taxon>
        <taxon>Pseudomonadati</taxon>
        <taxon>Pseudomonadota</taxon>
        <taxon>Betaproteobacteria</taxon>
        <taxon>Rhodocyclales</taxon>
        <taxon>Zoogloeaceae</taxon>
        <taxon>Zoogloea</taxon>
    </lineage>
</organism>
<dbReference type="GO" id="GO:0006313">
    <property type="term" value="P:DNA transposition"/>
    <property type="evidence" value="ECO:0007669"/>
    <property type="project" value="InterPro"/>
</dbReference>
<evidence type="ECO:0000259" key="1">
    <source>
        <dbReference type="Pfam" id="PF01609"/>
    </source>
</evidence>
<dbReference type="GO" id="GO:0003677">
    <property type="term" value="F:DNA binding"/>
    <property type="evidence" value="ECO:0007669"/>
    <property type="project" value="InterPro"/>
</dbReference>
<dbReference type="NCBIfam" id="NF033578">
    <property type="entry name" value="transpos_IS5_1"/>
    <property type="match status" value="1"/>
</dbReference>
<evidence type="ECO:0000313" key="3">
    <source>
        <dbReference type="EMBL" id="TYC61615.1"/>
    </source>
</evidence>
<dbReference type="InterPro" id="IPR002559">
    <property type="entry name" value="Transposase_11"/>
</dbReference>
<dbReference type="GO" id="GO:0004803">
    <property type="term" value="F:transposase activity"/>
    <property type="evidence" value="ECO:0007669"/>
    <property type="project" value="InterPro"/>
</dbReference>
<dbReference type="Proteomes" id="UP000389128">
    <property type="component" value="Unassembled WGS sequence"/>
</dbReference>